<comment type="caution">
    <text evidence="9">The sequence shown here is derived from an EMBL/GenBank/DDBJ whole genome shotgun (WGS) entry which is preliminary data.</text>
</comment>
<accession>A0A1T2X2C1</accession>
<evidence type="ECO:0000256" key="7">
    <source>
        <dbReference type="SAM" id="Phobius"/>
    </source>
</evidence>
<evidence type="ECO:0000256" key="2">
    <source>
        <dbReference type="ARBA" id="ARBA00022448"/>
    </source>
</evidence>
<dbReference type="SUPFAM" id="SSF161098">
    <property type="entry name" value="MetI-like"/>
    <property type="match status" value="1"/>
</dbReference>
<dbReference type="Proteomes" id="UP000190188">
    <property type="component" value="Unassembled WGS sequence"/>
</dbReference>
<dbReference type="RefSeq" id="WP_078501933.1">
    <property type="nucleotide sequence ID" value="NZ_MSZX01000012.1"/>
</dbReference>
<gene>
    <name evidence="9" type="ORF">BVG16_24965</name>
</gene>
<feature type="transmembrane region" description="Helical" evidence="7">
    <location>
        <begin position="79"/>
        <end position="98"/>
    </location>
</feature>
<feature type="transmembrane region" description="Helical" evidence="7">
    <location>
        <begin position="183"/>
        <end position="205"/>
    </location>
</feature>
<dbReference type="STRING" id="1324314.BVG16_24965"/>
<evidence type="ECO:0000313" key="10">
    <source>
        <dbReference type="Proteomes" id="UP000190188"/>
    </source>
</evidence>
<keyword evidence="2" id="KW-0813">Transport</keyword>
<protein>
    <submittedName>
        <fullName evidence="9">Sugar ABC transporter permease</fullName>
    </submittedName>
</protein>
<dbReference type="AlphaFoldDB" id="A0A1T2X2C1"/>
<dbReference type="PANTHER" id="PTHR43744:SF9">
    <property type="entry name" value="POLYGALACTURONAN_RHAMNOGALACTURONAN TRANSPORT SYSTEM PERMEASE PROTEIN YTCP"/>
    <property type="match status" value="1"/>
</dbReference>
<feature type="transmembrane region" description="Helical" evidence="7">
    <location>
        <begin position="110"/>
        <end position="129"/>
    </location>
</feature>
<keyword evidence="4 7" id="KW-0812">Transmembrane</keyword>
<keyword evidence="6 7" id="KW-0472">Membrane</keyword>
<dbReference type="GO" id="GO:0005886">
    <property type="term" value="C:plasma membrane"/>
    <property type="evidence" value="ECO:0007669"/>
    <property type="project" value="UniProtKB-SubCell"/>
</dbReference>
<evidence type="ECO:0000256" key="1">
    <source>
        <dbReference type="ARBA" id="ARBA00004651"/>
    </source>
</evidence>
<dbReference type="Gene3D" id="1.10.3720.10">
    <property type="entry name" value="MetI-like"/>
    <property type="match status" value="1"/>
</dbReference>
<organism evidence="9 10">
    <name type="scientific">Paenibacillus selenitireducens</name>
    <dbReference type="NCBI Taxonomy" id="1324314"/>
    <lineage>
        <taxon>Bacteria</taxon>
        <taxon>Bacillati</taxon>
        <taxon>Bacillota</taxon>
        <taxon>Bacilli</taxon>
        <taxon>Bacillales</taxon>
        <taxon>Paenibacillaceae</taxon>
        <taxon>Paenibacillus</taxon>
    </lineage>
</organism>
<feature type="transmembrane region" description="Helical" evidence="7">
    <location>
        <begin position="12"/>
        <end position="32"/>
    </location>
</feature>
<keyword evidence="5 7" id="KW-1133">Transmembrane helix</keyword>
<dbReference type="InterPro" id="IPR035906">
    <property type="entry name" value="MetI-like_sf"/>
</dbReference>
<feature type="transmembrane region" description="Helical" evidence="7">
    <location>
        <begin position="263"/>
        <end position="282"/>
    </location>
</feature>
<feature type="domain" description="ABC transmembrane type-1" evidence="8">
    <location>
        <begin position="75"/>
        <end position="282"/>
    </location>
</feature>
<sequence>MRSKKSIAEYIFDASLYLFLTVIFIVTFYPFWNILVISLNDATDTLRGGLYFWPREVTFDSYLTIFRNPEIWSAIRVTVLRTVIGTALSIFCISMLAYSLSKRHLLGWRFFSFFFVFTMYFGGGLIPTYMVIKSLGLIDSFWVFIFPGLIGVFLMILVRTFIEQLPGEIEESAKIDGANDLQIFFRIVMPLCVPVLATIGLFLAIGHWNSWYDSYIYTYKPELKTLQAVMVKILNQFQTAGMMSDAQQLAQSSTRVPVSSESIRMAVTMVATLPIVLVYPFVQKYFVKGMMMGAIKS</sequence>
<dbReference type="OrthoDB" id="9810086at2"/>
<proteinExistence type="predicted"/>
<dbReference type="PROSITE" id="PS50928">
    <property type="entry name" value="ABC_TM1"/>
    <property type="match status" value="1"/>
</dbReference>
<dbReference type="PANTHER" id="PTHR43744">
    <property type="entry name" value="ABC TRANSPORTER PERMEASE PROTEIN MG189-RELATED-RELATED"/>
    <property type="match status" value="1"/>
</dbReference>
<evidence type="ECO:0000256" key="5">
    <source>
        <dbReference type="ARBA" id="ARBA00022989"/>
    </source>
</evidence>
<dbReference type="EMBL" id="MSZX01000012">
    <property type="protein sequence ID" value="OPA74014.1"/>
    <property type="molecule type" value="Genomic_DNA"/>
</dbReference>
<evidence type="ECO:0000256" key="3">
    <source>
        <dbReference type="ARBA" id="ARBA00022475"/>
    </source>
</evidence>
<feature type="transmembrane region" description="Helical" evidence="7">
    <location>
        <begin position="141"/>
        <end position="162"/>
    </location>
</feature>
<keyword evidence="3" id="KW-1003">Cell membrane</keyword>
<name>A0A1T2X2C1_9BACL</name>
<dbReference type="CDD" id="cd06261">
    <property type="entry name" value="TM_PBP2"/>
    <property type="match status" value="1"/>
</dbReference>
<evidence type="ECO:0000256" key="6">
    <source>
        <dbReference type="ARBA" id="ARBA00023136"/>
    </source>
</evidence>
<evidence type="ECO:0000256" key="4">
    <source>
        <dbReference type="ARBA" id="ARBA00022692"/>
    </source>
</evidence>
<evidence type="ECO:0000259" key="8">
    <source>
        <dbReference type="PROSITE" id="PS50928"/>
    </source>
</evidence>
<keyword evidence="10" id="KW-1185">Reference proteome</keyword>
<evidence type="ECO:0000313" key="9">
    <source>
        <dbReference type="EMBL" id="OPA74014.1"/>
    </source>
</evidence>
<dbReference type="InterPro" id="IPR000515">
    <property type="entry name" value="MetI-like"/>
</dbReference>
<dbReference type="GO" id="GO:0055085">
    <property type="term" value="P:transmembrane transport"/>
    <property type="evidence" value="ECO:0007669"/>
    <property type="project" value="InterPro"/>
</dbReference>
<reference evidence="9 10" key="1">
    <citation type="submission" date="2017-01" db="EMBL/GenBank/DDBJ databases">
        <title>Genome analysis of Paenibacillus selenitrireducens ES3-24.</title>
        <authorList>
            <person name="Xu D."/>
            <person name="Yao R."/>
            <person name="Zheng S."/>
        </authorList>
    </citation>
    <scope>NUCLEOTIDE SEQUENCE [LARGE SCALE GENOMIC DNA]</scope>
    <source>
        <strain evidence="9 10">ES3-24</strain>
    </source>
</reference>
<comment type="subcellular location">
    <subcellularLocation>
        <location evidence="1">Cell membrane</location>
        <topology evidence="1">Multi-pass membrane protein</topology>
    </subcellularLocation>
</comment>